<dbReference type="FunFam" id="3.30.160.60:FF:000295">
    <property type="entry name" value="zinc finger protein 19"/>
    <property type="match status" value="1"/>
</dbReference>
<dbReference type="AlphaFoldDB" id="B3MAH2"/>
<keyword evidence="10" id="KW-0804">Transcription</keyword>
<keyword evidence="18" id="KW-1185">Reference proteome</keyword>
<dbReference type="FunFam" id="3.30.160.60:FF:000151">
    <property type="entry name" value="Zinc finger and SCAN domain-containing 21"/>
    <property type="match status" value="1"/>
</dbReference>
<evidence type="ECO:0000256" key="5">
    <source>
        <dbReference type="ARBA" id="ARBA00022737"/>
    </source>
</evidence>
<dbReference type="GO" id="GO:0032502">
    <property type="term" value="P:developmental process"/>
    <property type="evidence" value="ECO:0007669"/>
    <property type="project" value="UniProtKB-ARBA"/>
</dbReference>
<dbReference type="InterPro" id="IPR012934">
    <property type="entry name" value="Znf_AD"/>
</dbReference>
<evidence type="ECO:0000256" key="12">
    <source>
        <dbReference type="PROSITE-ProRule" id="PRU00042"/>
    </source>
</evidence>
<reference evidence="17 18" key="1">
    <citation type="journal article" date="2007" name="Nature">
        <title>Evolution of genes and genomes on the Drosophila phylogeny.</title>
        <authorList>
            <consortium name="Drosophila 12 Genomes Consortium"/>
            <person name="Clark A.G."/>
            <person name="Eisen M.B."/>
            <person name="Smith D.R."/>
            <person name="Bergman C.M."/>
            <person name="Oliver B."/>
            <person name="Markow T.A."/>
            <person name="Kaufman T.C."/>
            <person name="Kellis M."/>
            <person name="Gelbart W."/>
            <person name="Iyer V.N."/>
            <person name="Pollard D.A."/>
            <person name="Sackton T.B."/>
            <person name="Larracuente A.M."/>
            <person name="Singh N.D."/>
            <person name="Abad J.P."/>
            <person name="Abt D.N."/>
            <person name="Adryan B."/>
            <person name="Aguade M."/>
            <person name="Akashi H."/>
            <person name="Anderson W.W."/>
            <person name="Aquadro C.F."/>
            <person name="Ardell D.H."/>
            <person name="Arguello R."/>
            <person name="Artieri C.G."/>
            <person name="Barbash D.A."/>
            <person name="Barker D."/>
            <person name="Barsanti P."/>
            <person name="Batterham P."/>
            <person name="Batzoglou S."/>
            <person name="Begun D."/>
            <person name="Bhutkar A."/>
            <person name="Blanco E."/>
            <person name="Bosak S.A."/>
            <person name="Bradley R.K."/>
            <person name="Brand A.D."/>
            <person name="Brent M.R."/>
            <person name="Brooks A.N."/>
            <person name="Brown R.H."/>
            <person name="Butlin R.K."/>
            <person name="Caggese C."/>
            <person name="Calvi B.R."/>
            <person name="Bernardo de Carvalho A."/>
            <person name="Caspi A."/>
            <person name="Castrezana S."/>
            <person name="Celniker S.E."/>
            <person name="Chang J.L."/>
            <person name="Chapple C."/>
            <person name="Chatterji S."/>
            <person name="Chinwalla A."/>
            <person name="Civetta A."/>
            <person name="Clifton S.W."/>
            <person name="Comeron J.M."/>
            <person name="Costello J.C."/>
            <person name="Coyne J.A."/>
            <person name="Daub J."/>
            <person name="David R.G."/>
            <person name="Delcher A.L."/>
            <person name="Delehaunty K."/>
            <person name="Do C.B."/>
            <person name="Ebling H."/>
            <person name="Edwards K."/>
            <person name="Eickbush T."/>
            <person name="Evans J.D."/>
            <person name="Filipski A."/>
            <person name="Findeiss S."/>
            <person name="Freyhult E."/>
            <person name="Fulton L."/>
            <person name="Fulton R."/>
            <person name="Garcia A.C."/>
            <person name="Gardiner A."/>
            <person name="Garfield D.A."/>
            <person name="Garvin B.E."/>
            <person name="Gibson G."/>
            <person name="Gilbert D."/>
            <person name="Gnerre S."/>
            <person name="Godfrey J."/>
            <person name="Good R."/>
            <person name="Gotea V."/>
            <person name="Gravely B."/>
            <person name="Greenberg A.J."/>
            <person name="Griffiths-Jones S."/>
            <person name="Gross S."/>
            <person name="Guigo R."/>
            <person name="Gustafson E.A."/>
            <person name="Haerty W."/>
            <person name="Hahn M.W."/>
            <person name="Halligan D.L."/>
            <person name="Halpern A.L."/>
            <person name="Halter G.M."/>
            <person name="Han M.V."/>
            <person name="Heger A."/>
            <person name="Hillier L."/>
            <person name="Hinrichs A.S."/>
            <person name="Holmes I."/>
            <person name="Hoskins R.A."/>
            <person name="Hubisz M.J."/>
            <person name="Hultmark D."/>
            <person name="Huntley M.A."/>
            <person name="Jaffe D.B."/>
            <person name="Jagadeeshan S."/>
            <person name="Jeck W.R."/>
            <person name="Johnson J."/>
            <person name="Jones C.D."/>
            <person name="Jordan W.C."/>
            <person name="Karpen G.H."/>
            <person name="Kataoka E."/>
            <person name="Keightley P.D."/>
            <person name="Kheradpour P."/>
            <person name="Kirkness E.F."/>
            <person name="Koerich L.B."/>
            <person name="Kristiansen K."/>
            <person name="Kudrna D."/>
            <person name="Kulathinal R.J."/>
            <person name="Kumar S."/>
            <person name="Kwok R."/>
            <person name="Lander E."/>
            <person name="Langley C.H."/>
            <person name="Lapoint R."/>
            <person name="Lazzaro B.P."/>
            <person name="Lee S.J."/>
            <person name="Levesque L."/>
            <person name="Li R."/>
            <person name="Lin C.F."/>
            <person name="Lin M.F."/>
            <person name="Lindblad-Toh K."/>
            <person name="Llopart A."/>
            <person name="Long M."/>
            <person name="Low L."/>
            <person name="Lozovsky E."/>
            <person name="Lu J."/>
            <person name="Luo M."/>
            <person name="Machado C.A."/>
            <person name="Makalowski W."/>
            <person name="Marzo M."/>
            <person name="Matsuda M."/>
            <person name="Matzkin L."/>
            <person name="McAllister B."/>
            <person name="McBride C.S."/>
            <person name="McKernan B."/>
            <person name="McKernan K."/>
            <person name="Mendez-Lago M."/>
            <person name="Minx P."/>
            <person name="Mollenhauer M.U."/>
            <person name="Montooth K."/>
            <person name="Mount S.M."/>
            <person name="Mu X."/>
            <person name="Myers E."/>
            <person name="Negre B."/>
            <person name="Newfeld S."/>
            <person name="Nielsen R."/>
            <person name="Noor M.A."/>
            <person name="O'Grady P."/>
            <person name="Pachter L."/>
            <person name="Papaceit M."/>
            <person name="Parisi M.J."/>
            <person name="Parisi M."/>
            <person name="Parts L."/>
            <person name="Pedersen J.S."/>
            <person name="Pesole G."/>
            <person name="Phillippy A.M."/>
            <person name="Ponting C.P."/>
            <person name="Pop M."/>
            <person name="Porcelli D."/>
            <person name="Powell J.R."/>
            <person name="Prohaska S."/>
            <person name="Pruitt K."/>
            <person name="Puig M."/>
            <person name="Quesneville H."/>
            <person name="Ram K.R."/>
            <person name="Rand D."/>
            <person name="Rasmussen M.D."/>
            <person name="Reed L.K."/>
            <person name="Reenan R."/>
            <person name="Reily A."/>
            <person name="Remington K.A."/>
            <person name="Rieger T.T."/>
            <person name="Ritchie M.G."/>
            <person name="Robin C."/>
            <person name="Rogers Y.H."/>
            <person name="Rohde C."/>
            <person name="Rozas J."/>
            <person name="Rubenfield M.J."/>
            <person name="Ruiz A."/>
            <person name="Russo S."/>
            <person name="Salzberg S.L."/>
            <person name="Sanchez-Gracia A."/>
            <person name="Saranga D.J."/>
            <person name="Sato H."/>
            <person name="Schaeffer S.W."/>
            <person name="Schatz M.C."/>
            <person name="Schlenke T."/>
            <person name="Schwartz R."/>
            <person name="Segarra C."/>
            <person name="Singh R.S."/>
            <person name="Sirot L."/>
            <person name="Sirota M."/>
            <person name="Sisneros N.B."/>
            <person name="Smith C.D."/>
            <person name="Smith T.F."/>
            <person name="Spieth J."/>
            <person name="Stage D.E."/>
            <person name="Stark A."/>
            <person name="Stephan W."/>
            <person name="Strausberg R.L."/>
            <person name="Strempel S."/>
            <person name="Sturgill D."/>
            <person name="Sutton G."/>
            <person name="Sutton G.G."/>
            <person name="Tao W."/>
            <person name="Teichmann S."/>
            <person name="Tobari Y.N."/>
            <person name="Tomimura Y."/>
            <person name="Tsolas J.M."/>
            <person name="Valente V.L."/>
            <person name="Venter E."/>
            <person name="Venter J.C."/>
            <person name="Vicario S."/>
            <person name="Vieira F.G."/>
            <person name="Vilella A.J."/>
            <person name="Villasante A."/>
            <person name="Walenz B."/>
            <person name="Wang J."/>
            <person name="Wasserman M."/>
            <person name="Watts T."/>
            <person name="Wilson D."/>
            <person name="Wilson R.K."/>
            <person name="Wing R.A."/>
            <person name="Wolfner M.F."/>
            <person name="Wong A."/>
            <person name="Wong G.K."/>
            <person name="Wu C.I."/>
            <person name="Wu G."/>
            <person name="Yamamoto D."/>
            <person name="Yang H.P."/>
            <person name="Yang S.P."/>
            <person name="Yorke J.A."/>
            <person name="Yoshida K."/>
            <person name="Zdobnov E."/>
            <person name="Zhang P."/>
            <person name="Zhang Y."/>
            <person name="Zimin A.V."/>
            <person name="Baldwin J."/>
            <person name="Abdouelleil A."/>
            <person name="Abdulkadir J."/>
            <person name="Abebe A."/>
            <person name="Abera B."/>
            <person name="Abreu J."/>
            <person name="Acer S.C."/>
            <person name="Aftuck L."/>
            <person name="Alexander A."/>
            <person name="An P."/>
            <person name="Anderson E."/>
            <person name="Anderson S."/>
            <person name="Arachi H."/>
            <person name="Azer M."/>
            <person name="Bachantsang P."/>
            <person name="Barry A."/>
            <person name="Bayul T."/>
            <person name="Berlin A."/>
            <person name="Bessette D."/>
            <person name="Bloom T."/>
            <person name="Blye J."/>
            <person name="Boguslavskiy L."/>
            <person name="Bonnet C."/>
            <person name="Boukhgalter B."/>
            <person name="Bourzgui I."/>
            <person name="Brown A."/>
            <person name="Cahill P."/>
            <person name="Channer S."/>
            <person name="Cheshatsang Y."/>
            <person name="Chuda L."/>
            <person name="Citroen M."/>
            <person name="Collymore A."/>
            <person name="Cooke P."/>
            <person name="Costello M."/>
            <person name="D'Aco K."/>
            <person name="Daza R."/>
            <person name="De Haan G."/>
            <person name="DeGray S."/>
            <person name="DeMaso C."/>
            <person name="Dhargay N."/>
            <person name="Dooley K."/>
            <person name="Dooley E."/>
            <person name="Doricent M."/>
            <person name="Dorje P."/>
            <person name="Dorjee K."/>
            <person name="Dupes A."/>
            <person name="Elong R."/>
            <person name="Falk J."/>
            <person name="Farina A."/>
            <person name="Faro S."/>
            <person name="Ferguson D."/>
            <person name="Fisher S."/>
            <person name="Foley C.D."/>
            <person name="Franke A."/>
            <person name="Friedrich D."/>
            <person name="Gadbois L."/>
            <person name="Gearin G."/>
            <person name="Gearin C.R."/>
            <person name="Giannoukos G."/>
            <person name="Goode T."/>
            <person name="Graham J."/>
            <person name="Grandbois E."/>
            <person name="Grewal S."/>
            <person name="Gyaltsen K."/>
            <person name="Hafez N."/>
            <person name="Hagos B."/>
            <person name="Hall J."/>
            <person name="Henson C."/>
            <person name="Hollinger A."/>
            <person name="Honan T."/>
            <person name="Huard M.D."/>
            <person name="Hughes L."/>
            <person name="Hurhula B."/>
            <person name="Husby M.E."/>
            <person name="Kamat A."/>
            <person name="Kanga B."/>
            <person name="Kashin S."/>
            <person name="Khazanovich D."/>
            <person name="Kisner P."/>
            <person name="Lance K."/>
            <person name="Lara M."/>
            <person name="Lee W."/>
            <person name="Lennon N."/>
            <person name="Letendre F."/>
            <person name="LeVine R."/>
            <person name="Lipovsky A."/>
            <person name="Liu X."/>
            <person name="Liu J."/>
            <person name="Liu S."/>
            <person name="Lokyitsang T."/>
            <person name="Lokyitsang Y."/>
            <person name="Lubonja R."/>
            <person name="Lui A."/>
            <person name="MacDonald P."/>
            <person name="Magnisalis V."/>
            <person name="Maru K."/>
            <person name="Matthews C."/>
            <person name="McCusker W."/>
            <person name="McDonough S."/>
            <person name="Mehta T."/>
            <person name="Meldrim J."/>
            <person name="Meneus L."/>
            <person name="Mihai O."/>
            <person name="Mihalev A."/>
            <person name="Mihova T."/>
            <person name="Mittelman R."/>
            <person name="Mlenga V."/>
            <person name="Montmayeur A."/>
            <person name="Mulrain L."/>
            <person name="Navidi A."/>
            <person name="Naylor J."/>
            <person name="Negash T."/>
            <person name="Nguyen T."/>
            <person name="Nguyen N."/>
            <person name="Nicol R."/>
            <person name="Norbu C."/>
            <person name="Norbu N."/>
            <person name="Novod N."/>
            <person name="O'Neill B."/>
            <person name="Osman S."/>
            <person name="Markiewicz E."/>
            <person name="Oyono O.L."/>
            <person name="Patti C."/>
            <person name="Phunkhang P."/>
            <person name="Pierre F."/>
            <person name="Priest M."/>
            <person name="Raghuraman S."/>
            <person name="Rege F."/>
            <person name="Reyes R."/>
            <person name="Rise C."/>
            <person name="Rogov P."/>
            <person name="Ross K."/>
            <person name="Ryan E."/>
            <person name="Settipalli S."/>
            <person name="Shea T."/>
            <person name="Sherpa N."/>
            <person name="Shi L."/>
            <person name="Shih D."/>
            <person name="Sparrow T."/>
            <person name="Spaulding J."/>
            <person name="Stalker J."/>
            <person name="Stange-Thomann N."/>
            <person name="Stavropoulos S."/>
            <person name="Stone C."/>
            <person name="Strader C."/>
            <person name="Tesfaye S."/>
            <person name="Thomson T."/>
            <person name="Thoulutsang Y."/>
            <person name="Thoulutsang D."/>
            <person name="Topham K."/>
            <person name="Topping I."/>
            <person name="Tsamla T."/>
            <person name="Vassiliev H."/>
            <person name="Vo A."/>
            <person name="Wangchuk T."/>
            <person name="Wangdi T."/>
            <person name="Weiand M."/>
            <person name="Wilkinson J."/>
            <person name="Wilson A."/>
            <person name="Yadav S."/>
            <person name="Young G."/>
            <person name="Yu Q."/>
            <person name="Zembek L."/>
            <person name="Zhong D."/>
            <person name="Zimmer A."/>
            <person name="Zwirko Z."/>
            <person name="Jaffe D.B."/>
            <person name="Alvarez P."/>
            <person name="Brockman W."/>
            <person name="Butler J."/>
            <person name="Chin C."/>
            <person name="Gnerre S."/>
            <person name="Grabherr M."/>
            <person name="Kleber M."/>
            <person name="Mauceli E."/>
            <person name="MacCallum I."/>
        </authorList>
    </citation>
    <scope>NUCLEOTIDE SEQUENCE [LARGE SCALE GENOMIC DNA]</scope>
    <source>
        <strain evidence="18">Tucson 14024-0371.13</strain>
    </source>
</reference>
<feature type="domain" description="C2H2-type" evidence="15">
    <location>
        <begin position="549"/>
        <end position="576"/>
    </location>
</feature>
<evidence type="ECO:0000256" key="13">
    <source>
        <dbReference type="PROSITE-ProRule" id="PRU01263"/>
    </source>
</evidence>
<dbReference type="PANTHER" id="PTHR16515:SF57">
    <property type="entry name" value="ZINC FINGER PROTEIN 154-LIKE"/>
    <property type="match status" value="1"/>
</dbReference>
<keyword evidence="4 13" id="KW-0479">Metal-binding</keyword>
<feature type="domain" description="C2H2-type" evidence="15">
    <location>
        <begin position="377"/>
        <end position="404"/>
    </location>
</feature>
<feature type="domain" description="C2H2-type" evidence="15">
    <location>
        <begin position="265"/>
        <end position="292"/>
    </location>
</feature>
<name>B3MAH2_DROAN</name>
<evidence type="ECO:0000256" key="11">
    <source>
        <dbReference type="ARBA" id="ARBA00023242"/>
    </source>
</evidence>
<dbReference type="GO" id="GO:0003677">
    <property type="term" value="F:DNA binding"/>
    <property type="evidence" value="ECO:0007669"/>
    <property type="project" value="UniProtKB-KW"/>
</dbReference>
<feature type="region of interest" description="Disordered" evidence="14">
    <location>
        <begin position="172"/>
        <end position="213"/>
    </location>
</feature>
<dbReference type="OrthoDB" id="1095242at2759"/>
<feature type="domain" description="C2H2-type" evidence="15">
    <location>
        <begin position="293"/>
        <end position="320"/>
    </location>
</feature>
<dbReference type="FunCoup" id="B3MAH2">
    <property type="interactions" value="65"/>
</dbReference>
<keyword evidence="9" id="KW-0238">DNA-binding</keyword>
<evidence type="ECO:0000256" key="1">
    <source>
        <dbReference type="ARBA" id="ARBA00003767"/>
    </source>
</evidence>
<feature type="binding site" evidence="13">
    <location>
        <position position="60"/>
    </location>
    <ligand>
        <name>Zn(2+)</name>
        <dbReference type="ChEBI" id="CHEBI:29105"/>
    </ligand>
</feature>
<evidence type="ECO:0000259" key="15">
    <source>
        <dbReference type="PROSITE" id="PS50157"/>
    </source>
</evidence>
<dbReference type="eggNOG" id="KOG1721">
    <property type="taxonomic scope" value="Eukaryota"/>
</dbReference>
<dbReference type="PROSITE" id="PS00028">
    <property type="entry name" value="ZINC_FINGER_C2H2_1"/>
    <property type="match status" value="11"/>
</dbReference>
<feature type="domain" description="ZAD" evidence="16">
    <location>
        <begin position="11"/>
        <end position="87"/>
    </location>
</feature>
<sequence>MRKTPDAGMVKYCRLCAVPSSILVDLFSKDISNPPVSEMMNSFLKEDCRVKKDALPQKVCPTCLVAAQSAFQFKEKCELSFQYFTQLTATGNKEDQKAELEPGEIAFEMVGCGDPLSTEVVLESGEDRLDDSETKVCPVELECCLEGEEDTLLCEITPSDLKVDVKLKATGEESQNGIDQRDGCRSDEDNEEDGFSDAWAPEETSSISSEEVEDDIKIEIPPNTKDGKSASLLCPDCGAQSTTRRGLAKHMQRHKNQGKNPGLPHLCDLCGTGFRTNAKLVIHYRRHTGERPFKCELCPKAYTHRPTLKMHMLTHDADKAQNCPECQKTFYKVSALRSHMLLHSGDRPFKCPDCPMAFSKNAGLKMHSRLHTGERPYKCEICGQGFIQNQHLVTHLRVHNEDRPFKCPDCDKSFFEKSNMKKHQRTHSGVKPYKCEECGHEFSHAHHLKNHMRVHTGEKPYKCTQCEKSFAASQSLVKHILWHEGNRVREFMCPECPKGFDTNHGLKSHQKTHKTAQPKQTYQCTHCEVRFALKKTYDKHMSTHKIRPHPCPHCPEGFFSLKSYKKHVRVHNLKRGTS</sequence>
<feature type="binding site" evidence="13">
    <location>
        <position position="16"/>
    </location>
    <ligand>
        <name>Zn(2+)</name>
        <dbReference type="ChEBI" id="CHEBI:29105"/>
    </ligand>
</feature>
<dbReference type="SMR" id="B3MAH2"/>
<dbReference type="SUPFAM" id="SSF57716">
    <property type="entry name" value="Glucocorticoid receptor-like (DNA-binding domain)"/>
    <property type="match status" value="1"/>
</dbReference>
<dbReference type="GO" id="GO:0005634">
    <property type="term" value="C:nucleus"/>
    <property type="evidence" value="ECO:0007669"/>
    <property type="project" value="UniProtKB-SubCell"/>
</dbReference>
<dbReference type="Pfam" id="PF00096">
    <property type="entry name" value="zf-C2H2"/>
    <property type="match status" value="10"/>
</dbReference>
<gene>
    <name evidence="17" type="primary">Dana\GF10403</name>
    <name evidence="17" type="synonym">dana_GLEANR_10358</name>
    <name evidence="17" type="ORF">GF10403</name>
</gene>
<feature type="domain" description="C2H2-type" evidence="15">
    <location>
        <begin position="491"/>
        <end position="518"/>
    </location>
</feature>
<dbReference type="EMBL" id="CH902618">
    <property type="protein sequence ID" value="EDV40223.1"/>
    <property type="molecule type" value="Genomic_DNA"/>
</dbReference>
<dbReference type="CTD" id="39539"/>
<feature type="domain" description="C2H2-type" evidence="15">
    <location>
        <begin position="321"/>
        <end position="348"/>
    </location>
</feature>
<feature type="domain" description="C2H2-type" evidence="15">
    <location>
        <begin position="461"/>
        <end position="488"/>
    </location>
</feature>
<evidence type="ECO:0000256" key="6">
    <source>
        <dbReference type="ARBA" id="ARBA00022771"/>
    </source>
</evidence>
<proteinExistence type="inferred from homology"/>
<evidence type="ECO:0000259" key="16">
    <source>
        <dbReference type="PROSITE" id="PS51915"/>
    </source>
</evidence>
<evidence type="ECO:0000256" key="4">
    <source>
        <dbReference type="ARBA" id="ARBA00022723"/>
    </source>
</evidence>
<dbReference type="FunFam" id="3.30.160.60:FF:002343">
    <property type="entry name" value="Zinc finger protein 33A"/>
    <property type="match status" value="2"/>
</dbReference>
<dbReference type="FunFam" id="3.30.160.60:FF:000202">
    <property type="entry name" value="Zinc finger protein 574"/>
    <property type="match status" value="1"/>
</dbReference>
<dbReference type="FunFam" id="3.30.160.60:FF:000097">
    <property type="entry name" value="Zinc finger protein"/>
    <property type="match status" value="1"/>
</dbReference>
<keyword evidence="7 13" id="KW-0862">Zinc</keyword>
<feature type="domain" description="C2H2-type" evidence="15">
    <location>
        <begin position="522"/>
        <end position="544"/>
    </location>
</feature>
<dbReference type="InterPro" id="IPR050331">
    <property type="entry name" value="Zinc_finger"/>
</dbReference>
<dbReference type="InParanoid" id="B3MAH2"/>
<dbReference type="GO" id="GO:0006355">
    <property type="term" value="P:regulation of DNA-templated transcription"/>
    <property type="evidence" value="ECO:0007669"/>
    <property type="project" value="UniProtKB-ARBA"/>
</dbReference>
<dbReference type="Gene3D" id="3.30.160.60">
    <property type="entry name" value="Classic Zinc Finger"/>
    <property type="match status" value="10"/>
</dbReference>
<keyword evidence="8" id="KW-0805">Transcription regulation</keyword>
<dbReference type="HOGENOM" id="CLU_002678_94_0_1"/>
<accession>B3MAH2</accession>
<keyword evidence="11" id="KW-0539">Nucleus</keyword>
<dbReference type="GO" id="GO:0008270">
    <property type="term" value="F:zinc ion binding"/>
    <property type="evidence" value="ECO:0007669"/>
    <property type="project" value="UniProtKB-UniRule"/>
</dbReference>
<dbReference type="Gene3D" id="3.40.1800.20">
    <property type="match status" value="1"/>
</dbReference>
<keyword evidence="6 12" id="KW-0863">Zinc-finger</keyword>
<evidence type="ECO:0000256" key="3">
    <source>
        <dbReference type="ARBA" id="ARBA00006991"/>
    </source>
</evidence>
<organism evidence="17 18">
    <name type="scientific">Drosophila ananassae</name>
    <name type="common">Fruit fly</name>
    <dbReference type="NCBI Taxonomy" id="7217"/>
    <lineage>
        <taxon>Eukaryota</taxon>
        <taxon>Metazoa</taxon>
        <taxon>Ecdysozoa</taxon>
        <taxon>Arthropoda</taxon>
        <taxon>Hexapoda</taxon>
        <taxon>Insecta</taxon>
        <taxon>Pterygota</taxon>
        <taxon>Neoptera</taxon>
        <taxon>Endopterygota</taxon>
        <taxon>Diptera</taxon>
        <taxon>Brachycera</taxon>
        <taxon>Muscomorpha</taxon>
        <taxon>Ephydroidea</taxon>
        <taxon>Drosophilidae</taxon>
        <taxon>Drosophila</taxon>
        <taxon>Sophophora</taxon>
    </lineage>
</organism>
<dbReference type="InterPro" id="IPR013087">
    <property type="entry name" value="Znf_C2H2_type"/>
</dbReference>
<keyword evidence="5" id="KW-0677">Repeat</keyword>
<feature type="binding site" evidence="13">
    <location>
        <position position="63"/>
    </location>
    <ligand>
        <name>Zn(2+)</name>
        <dbReference type="ChEBI" id="CHEBI:29105"/>
    </ligand>
</feature>
<feature type="domain" description="C2H2-type" evidence="15">
    <location>
        <begin position="433"/>
        <end position="460"/>
    </location>
</feature>
<dbReference type="Pfam" id="PF07776">
    <property type="entry name" value="zf-AD"/>
    <property type="match status" value="1"/>
</dbReference>
<evidence type="ECO:0000256" key="2">
    <source>
        <dbReference type="ARBA" id="ARBA00004123"/>
    </source>
</evidence>
<evidence type="ECO:0000313" key="17">
    <source>
        <dbReference type="EMBL" id="EDV40223.1"/>
    </source>
</evidence>
<dbReference type="GeneID" id="6493273"/>
<evidence type="ECO:0000256" key="10">
    <source>
        <dbReference type="ARBA" id="ARBA00023163"/>
    </source>
</evidence>
<feature type="binding site" evidence="13">
    <location>
        <position position="13"/>
    </location>
    <ligand>
        <name>Zn(2+)</name>
        <dbReference type="ChEBI" id="CHEBI:29105"/>
    </ligand>
</feature>
<comment type="function">
    <text evidence="1">May be involved in transcriptional regulation.</text>
</comment>
<feature type="domain" description="C2H2-type" evidence="15">
    <location>
        <begin position="405"/>
        <end position="432"/>
    </location>
</feature>
<dbReference type="PROSITE" id="PS51915">
    <property type="entry name" value="ZAD"/>
    <property type="match status" value="1"/>
</dbReference>
<dbReference type="InterPro" id="IPR036236">
    <property type="entry name" value="Znf_C2H2_sf"/>
</dbReference>
<comment type="similarity">
    <text evidence="3">Belongs to the krueppel C2H2-type zinc-finger protein family.</text>
</comment>
<dbReference type="PhylomeDB" id="B3MAH2"/>
<dbReference type="OMA" id="GFCANQS"/>
<evidence type="ECO:0000256" key="14">
    <source>
        <dbReference type="SAM" id="MobiDB-lite"/>
    </source>
</evidence>
<evidence type="ECO:0000313" key="18">
    <source>
        <dbReference type="Proteomes" id="UP000007801"/>
    </source>
</evidence>
<dbReference type="SMART" id="SM00868">
    <property type="entry name" value="zf-AD"/>
    <property type="match status" value="1"/>
</dbReference>
<dbReference type="SMART" id="SM00355">
    <property type="entry name" value="ZnF_C2H2"/>
    <property type="match status" value="12"/>
</dbReference>
<dbReference type="SUPFAM" id="SSF57667">
    <property type="entry name" value="beta-beta-alpha zinc fingers"/>
    <property type="match status" value="7"/>
</dbReference>
<evidence type="ECO:0000256" key="7">
    <source>
        <dbReference type="ARBA" id="ARBA00022833"/>
    </source>
</evidence>
<protein>
    <submittedName>
        <fullName evidence="17">Uncharacterized protein</fullName>
    </submittedName>
</protein>
<evidence type="ECO:0000256" key="9">
    <source>
        <dbReference type="ARBA" id="ARBA00023125"/>
    </source>
</evidence>
<dbReference type="PANTHER" id="PTHR16515">
    <property type="entry name" value="PR DOMAIN ZINC FINGER PROTEIN"/>
    <property type="match status" value="1"/>
</dbReference>
<dbReference type="KEGG" id="dan:6493273"/>
<comment type="subcellular location">
    <subcellularLocation>
        <location evidence="2">Nucleus</location>
    </subcellularLocation>
</comment>
<dbReference type="Proteomes" id="UP000007801">
    <property type="component" value="Unassembled WGS sequence"/>
</dbReference>
<evidence type="ECO:0000256" key="8">
    <source>
        <dbReference type="ARBA" id="ARBA00023015"/>
    </source>
</evidence>
<dbReference type="PROSITE" id="PS50157">
    <property type="entry name" value="ZINC_FINGER_C2H2_2"/>
    <property type="match status" value="11"/>
</dbReference>
<feature type="domain" description="C2H2-type" evidence="15">
    <location>
        <begin position="349"/>
        <end position="376"/>
    </location>
</feature>